<dbReference type="EMBL" id="JACICC010000018">
    <property type="protein sequence ID" value="MBB3811394.1"/>
    <property type="molecule type" value="Genomic_DNA"/>
</dbReference>
<reference evidence="2 3" key="1">
    <citation type="submission" date="2020-08" db="EMBL/GenBank/DDBJ databases">
        <title>Genomic Encyclopedia of Type Strains, Phase IV (KMG-IV): sequencing the most valuable type-strain genomes for metagenomic binning, comparative biology and taxonomic classification.</title>
        <authorList>
            <person name="Goeker M."/>
        </authorList>
    </citation>
    <scope>NUCLEOTIDE SEQUENCE [LARGE SCALE GENOMIC DNA]</scope>
    <source>
        <strain evidence="2 3">DSM 28760</strain>
    </source>
</reference>
<dbReference type="Pfam" id="PF20109">
    <property type="entry name" value="Trans_reg_dom"/>
    <property type="match status" value="1"/>
</dbReference>
<sequence>MSPDTSRWRTPSNYDYTDHLNASDVGWEWLRRNQDYQRDFDALQNAATHTPALIKRASLRWGLRFRRPTEPQRY</sequence>
<evidence type="ECO:0000313" key="3">
    <source>
        <dbReference type="Proteomes" id="UP000537592"/>
    </source>
</evidence>
<gene>
    <name evidence="2" type="ORF">FHS81_003508</name>
</gene>
<feature type="domain" description="Transcriptional regulator-like" evidence="1">
    <location>
        <begin position="7"/>
        <end position="66"/>
    </location>
</feature>
<comment type="caution">
    <text evidence="2">The sequence shown here is derived from an EMBL/GenBank/DDBJ whole genome shotgun (WGS) entry which is preliminary data.</text>
</comment>
<proteinExistence type="predicted"/>
<dbReference type="AlphaFoldDB" id="A0A7W5Z7H2"/>
<name>A0A7W5Z7H2_9HYPH</name>
<protein>
    <recommendedName>
        <fullName evidence="1">Transcriptional regulator-like domain-containing protein</fullName>
    </recommendedName>
</protein>
<keyword evidence="3" id="KW-1185">Reference proteome</keyword>
<accession>A0A7W5Z7H2</accession>
<evidence type="ECO:0000313" key="2">
    <source>
        <dbReference type="EMBL" id="MBB3811394.1"/>
    </source>
</evidence>
<organism evidence="2 3">
    <name type="scientific">Pseudochelatococcus contaminans</name>
    <dbReference type="NCBI Taxonomy" id="1538103"/>
    <lineage>
        <taxon>Bacteria</taxon>
        <taxon>Pseudomonadati</taxon>
        <taxon>Pseudomonadota</taxon>
        <taxon>Alphaproteobacteria</taxon>
        <taxon>Hyphomicrobiales</taxon>
        <taxon>Chelatococcaceae</taxon>
        <taxon>Pseudochelatococcus</taxon>
    </lineage>
</organism>
<dbReference type="RefSeq" id="WP_183754805.1">
    <property type="nucleotide sequence ID" value="NZ_JACICC010000018.1"/>
</dbReference>
<evidence type="ECO:0000259" key="1">
    <source>
        <dbReference type="Pfam" id="PF20109"/>
    </source>
</evidence>
<dbReference type="Proteomes" id="UP000537592">
    <property type="component" value="Unassembled WGS sequence"/>
</dbReference>
<dbReference type="InterPro" id="IPR045465">
    <property type="entry name" value="Trans_reg_dom"/>
</dbReference>